<keyword evidence="5" id="KW-1185">Reference proteome</keyword>
<evidence type="ECO:0000313" key="5">
    <source>
        <dbReference type="Proteomes" id="UP001178507"/>
    </source>
</evidence>
<feature type="repeat" description="ANK" evidence="3">
    <location>
        <begin position="564"/>
        <end position="596"/>
    </location>
</feature>
<dbReference type="Gene3D" id="1.25.40.20">
    <property type="entry name" value="Ankyrin repeat-containing domain"/>
    <property type="match status" value="2"/>
</dbReference>
<dbReference type="InterPro" id="IPR002110">
    <property type="entry name" value="Ankyrin_rpt"/>
</dbReference>
<dbReference type="Pfam" id="PF12796">
    <property type="entry name" value="Ank_2"/>
    <property type="match status" value="1"/>
</dbReference>
<protein>
    <submittedName>
        <fullName evidence="4">Uncharacterized protein</fullName>
    </submittedName>
</protein>
<evidence type="ECO:0000256" key="2">
    <source>
        <dbReference type="ARBA" id="ARBA00023043"/>
    </source>
</evidence>
<gene>
    <name evidence="4" type="ORF">EVOR1521_LOCUS6789</name>
</gene>
<evidence type="ECO:0000256" key="3">
    <source>
        <dbReference type="PROSITE-ProRule" id="PRU00023"/>
    </source>
</evidence>
<organism evidence="4 5">
    <name type="scientific">Effrenium voratum</name>
    <dbReference type="NCBI Taxonomy" id="2562239"/>
    <lineage>
        <taxon>Eukaryota</taxon>
        <taxon>Sar</taxon>
        <taxon>Alveolata</taxon>
        <taxon>Dinophyceae</taxon>
        <taxon>Suessiales</taxon>
        <taxon>Symbiodiniaceae</taxon>
        <taxon>Effrenium</taxon>
    </lineage>
</organism>
<dbReference type="SMART" id="SM00248">
    <property type="entry name" value="ANK"/>
    <property type="match status" value="6"/>
</dbReference>
<dbReference type="PROSITE" id="PS50297">
    <property type="entry name" value="ANK_REP_REGION"/>
    <property type="match status" value="1"/>
</dbReference>
<dbReference type="EMBL" id="CAUJNA010000520">
    <property type="protein sequence ID" value="CAJ1378175.1"/>
    <property type="molecule type" value="Genomic_DNA"/>
</dbReference>
<evidence type="ECO:0000256" key="1">
    <source>
        <dbReference type="ARBA" id="ARBA00022737"/>
    </source>
</evidence>
<accession>A0AA36I0M1</accession>
<dbReference type="PANTHER" id="PTHR24198:SF165">
    <property type="entry name" value="ANKYRIN REPEAT-CONTAINING PROTEIN-RELATED"/>
    <property type="match status" value="1"/>
</dbReference>
<dbReference type="PANTHER" id="PTHR24198">
    <property type="entry name" value="ANKYRIN REPEAT AND PROTEIN KINASE DOMAIN-CONTAINING PROTEIN"/>
    <property type="match status" value="1"/>
</dbReference>
<comment type="caution">
    <text evidence="4">The sequence shown here is derived from an EMBL/GenBank/DDBJ whole genome shotgun (WGS) entry which is preliminary data.</text>
</comment>
<keyword evidence="2 3" id="KW-0040">ANK repeat</keyword>
<dbReference type="Proteomes" id="UP001178507">
    <property type="component" value="Unassembled WGS sequence"/>
</dbReference>
<name>A0AA36I0M1_9DINO</name>
<dbReference type="AlphaFoldDB" id="A0AA36I0M1"/>
<dbReference type="SUPFAM" id="SSF48403">
    <property type="entry name" value="Ankyrin repeat"/>
    <property type="match status" value="1"/>
</dbReference>
<proteinExistence type="predicted"/>
<keyword evidence="1" id="KW-0677">Repeat</keyword>
<evidence type="ECO:0000313" key="4">
    <source>
        <dbReference type="EMBL" id="CAJ1378175.1"/>
    </source>
</evidence>
<dbReference type="InterPro" id="IPR036770">
    <property type="entry name" value="Ankyrin_rpt-contain_sf"/>
</dbReference>
<dbReference type="Pfam" id="PF00023">
    <property type="entry name" value="Ank"/>
    <property type="match status" value="1"/>
</dbReference>
<sequence length="672" mass="75730">MDRSFSDASAFSTRYPMYVIPATKLMKMNKFVIHKELLAQGVVEEFDPKGKGKVIVVSHQWLSYDHPDPQQEHFFTLKRVLDRLRNGEVNRVEDYWLHSMMFRSSGITAKEWKDNFDKTYVWIDYCCIPQLESEPDPGTVQATSLAVQSIAAYIERASLLLVLAPVCVHEDTRQPCNFASWRRRGWCRLEMMSAILSPDVRVMVCTGAEATPFLLHPFEAPRLPVGQGDFSCCELGHQMGGHRLTCDKKLLRATVEEMLQAKVVSLQREGLAAEKNWHASVQRFFLQGLPEKEVPFCMADCAQHSSEQEDVEILQRFLRERFETCRSLETLKRHVGWTRYDETRAHTSGFTLMMCAAISDHTDAVHELAAEDPGLVNQGLKRQFYHLAFMWQNVRPLSAAMAYASWDTVQALLDCKADPKAQAANGMDALFFACCIGNLKNIKQWLVTFPDWDLERTLPMVGMSPLCAAVLSGANKEPALRALIEAKAKLEVKKRWGGRSALMCIIANNEDSQCDAMKVLIDQGCDVNATWTAHSSLFAGALKASRLVTKMLPDRPFAELAVLQGSTPLHFAAKRGDAEMVRLLVRANADVHRRNAQGRRPIDVARSFFGGQVPQSLSEVLLADADNWEAEDLPRLKLKYLPHAMVHQERLSWDSFSSSPVEAPKKSTLISL</sequence>
<dbReference type="PROSITE" id="PS50088">
    <property type="entry name" value="ANK_REPEAT"/>
    <property type="match status" value="1"/>
</dbReference>
<reference evidence="4" key="1">
    <citation type="submission" date="2023-08" db="EMBL/GenBank/DDBJ databases">
        <authorList>
            <person name="Chen Y."/>
            <person name="Shah S."/>
            <person name="Dougan E. K."/>
            <person name="Thang M."/>
            <person name="Chan C."/>
        </authorList>
    </citation>
    <scope>NUCLEOTIDE SEQUENCE</scope>
</reference>